<dbReference type="RefSeq" id="WP_143372767.1">
    <property type="nucleotide sequence ID" value="NZ_VJVZ01000004.1"/>
</dbReference>
<dbReference type="Gene3D" id="2.40.170.20">
    <property type="entry name" value="TonB-dependent receptor, beta-barrel domain"/>
    <property type="match status" value="1"/>
</dbReference>
<keyword evidence="2" id="KW-0472">Membrane</keyword>
<feature type="compositionally biased region" description="Polar residues" evidence="4">
    <location>
        <begin position="413"/>
        <end position="424"/>
    </location>
</feature>
<comment type="caution">
    <text evidence="6">The sequence shown here is derived from an EMBL/GenBank/DDBJ whole genome shotgun (WGS) entry which is preliminary data.</text>
</comment>
<name>A0A552V3Y2_9FLAO</name>
<keyword evidence="7" id="KW-1185">Reference proteome</keyword>
<gene>
    <name evidence="6" type="ORF">FMM05_07720</name>
</gene>
<reference evidence="6 7" key="1">
    <citation type="submission" date="2019-07" db="EMBL/GenBank/DDBJ databases">
        <title>Flavobacterium sp. nov., isolated from glacier ice.</title>
        <authorList>
            <person name="Liu Q."/>
            <person name="Xin Y.-H."/>
        </authorList>
    </citation>
    <scope>NUCLEOTIDE SEQUENCE [LARGE SCALE GENOMIC DNA]</scope>
    <source>
        <strain evidence="6 7">ZT4R6</strain>
    </source>
</reference>
<keyword evidence="3" id="KW-0998">Cell outer membrane</keyword>
<feature type="region of interest" description="Disordered" evidence="4">
    <location>
        <begin position="413"/>
        <end position="445"/>
    </location>
</feature>
<feature type="domain" description="Outer membrane protein beta-barrel" evidence="5">
    <location>
        <begin position="457"/>
        <end position="920"/>
    </location>
</feature>
<dbReference type="Pfam" id="PF14905">
    <property type="entry name" value="OMP_b-brl_3"/>
    <property type="match status" value="1"/>
</dbReference>
<feature type="compositionally biased region" description="Low complexity" evidence="4">
    <location>
        <begin position="425"/>
        <end position="441"/>
    </location>
</feature>
<evidence type="ECO:0000256" key="3">
    <source>
        <dbReference type="ARBA" id="ARBA00023237"/>
    </source>
</evidence>
<evidence type="ECO:0000259" key="5">
    <source>
        <dbReference type="Pfam" id="PF14905"/>
    </source>
</evidence>
<sequence>MHKIFTLFLFLACTTIGFSQTITLKGKITGPDDFPLEATTVYLTSVKDSSVIDYTITNKNGGWELKTRSIDKPVMLKISYVGFATYKQQFDNLIADRDFGTIKLADQSTDLNEVVIESEAPPIRIKSDTLEFNASSFKVRPDSNVEALLKQLPGVDIDSEGKITVNGKEVNQILVNGKPFFDKDGKIALKNLPSEIINKVQVTDTKTKEEELLGKKASSDNASINLTIDEDKNKGIFGKIMGGYGTNDRYESSAMINYFKGKRRVTVLASSNNINSTGFSMDEIFDSMGGGRNVYMSSNGSFGVNGIQFGGSGQGITQSTMAGTSYNDEWFKNFSSTMNYFYNQGETENENRTREVTFLPDEAGLASNRSLITNSVSSTNNTRSAHNVGTEFEYKIDSTSTLFMAPKFVSGNSKVRSSANQTTTDQDGNISNSSDSDIFNESDNRNFSNNINYRKALKKKGRTIGASFSNDNNLDDASTLNQSTTLLYEDTNNDGIAEETADIRNQIRYNRQTRDNYTGSFEYLEPINDSLRLKVGANYSHSQSVQDRVGYNYDEASGRYDQLNDSLTNYLSSVTGTIRPTAGFDYNKKKFNISVNVGSSITNFDNKGTYFGDTYTVNKNYALPYVGANFGLNLSKSMHLWTNYNYNVEFPQATQILPIEDVSNPLNTYVGNANLKPEKSHDIYLSLRDFDFATRSGYGIYGSLNLYDSQIVSFTDINSSSAKRTTSYRNVAGGYQSWFGINWNKTIKREAHTFRINAGFNGSYNFEKGFTNSELFEAKIMSLTPRLGLNYDYGDLLTIAPSYSYSYRQSNYTNYPISSTNNFVHSLNLQTTSYWPKNIVFGNDFGYTYNSNISDGFKKDFFLWNTSLGFNFLDDHFLFKVKVYDVLNQNLGTSRAITATTIRDEQNTVLKRYAMFSLTYSLKKFGDKDKKKRSGGRFMMY</sequence>
<dbReference type="InterPro" id="IPR036942">
    <property type="entry name" value="Beta-barrel_TonB_sf"/>
</dbReference>
<evidence type="ECO:0000256" key="1">
    <source>
        <dbReference type="ARBA" id="ARBA00004442"/>
    </source>
</evidence>
<organism evidence="6 7">
    <name type="scientific">Flavobacterium zepuense</name>
    <dbReference type="NCBI Taxonomy" id="2593302"/>
    <lineage>
        <taxon>Bacteria</taxon>
        <taxon>Pseudomonadati</taxon>
        <taxon>Bacteroidota</taxon>
        <taxon>Flavobacteriia</taxon>
        <taxon>Flavobacteriales</taxon>
        <taxon>Flavobacteriaceae</taxon>
        <taxon>Flavobacterium</taxon>
    </lineage>
</organism>
<dbReference type="InterPro" id="IPR041700">
    <property type="entry name" value="OMP_b-brl_3"/>
</dbReference>
<evidence type="ECO:0000313" key="6">
    <source>
        <dbReference type="EMBL" id="TRW25185.1"/>
    </source>
</evidence>
<comment type="subcellular location">
    <subcellularLocation>
        <location evidence="1">Cell outer membrane</location>
    </subcellularLocation>
</comment>
<protein>
    <submittedName>
        <fullName evidence="6">Outer membrane beta-barrel protein</fullName>
    </submittedName>
</protein>
<evidence type="ECO:0000313" key="7">
    <source>
        <dbReference type="Proteomes" id="UP000320643"/>
    </source>
</evidence>
<dbReference type="EMBL" id="VJVZ01000004">
    <property type="protein sequence ID" value="TRW25185.1"/>
    <property type="molecule type" value="Genomic_DNA"/>
</dbReference>
<dbReference type="OrthoDB" id="1682379at2"/>
<proteinExistence type="predicted"/>
<accession>A0A552V3Y2</accession>
<dbReference type="InterPro" id="IPR008969">
    <property type="entry name" value="CarboxyPept-like_regulatory"/>
</dbReference>
<dbReference type="SUPFAM" id="SSF56935">
    <property type="entry name" value="Porins"/>
    <property type="match status" value="1"/>
</dbReference>
<dbReference type="Proteomes" id="UP000320643">
    <property type="component" value="Unassembled WGS sequence"/>
</dbReference>
<dbReference type="SUPFAM" id="SSF49464">
    <property type="entry name" value="Carboxypeptidase regulatory domain-like"/>
    <property type="match status" value="1"/>
</dbReference>
<dbReference type="GO" id="GO:0009279">
    <property type="term" value="C:cell outer membrane"/>
    <property type="evidence" value="ECO:0007669"/>
    <property type="project" value="UniProtKB-SubCell"/>
</dbReference>
<evidence type="ECO:0000256" key="4">
    <source>
        <dbReference type="SAM" id="MobiDB-lite"/>
    </source>
</evidence>
<dbReference type="AlphaFoldDB" id="A0A552V3Y2"/>
<evidence type="ECO:0000256" key="2">
    <source>
        <dbReference type="ARBA" id="ARBA00023136"/>
    </source>
</evidence>